<evidence type="ECO:0000313" key="1">
    <source>
        <dbReference type="EnsemblPlants" id="HORVU.MOREX.r3.6HG0610310.1"/>
    </source>
</evidence>
<reference evidence="2" key="1">
    <citation type="journal article" date="2012" name="Nature">
        <title>A physical, genetic and functional sequence assembly of the barley genome.</title>
        <authorList>
            <consortium name="The International Barley Genome Sequencing Consortium"/>
            <person name="Mayer K.F."/>
            <person name="Waugh R."/>
            <person name="Brown J.W."/>
            <person name="Schulman A."/>
            <person name="Langridge P."/>
            <person name="Platzer M."/>
            <person name="Fincher G.B."/>
            <person name="Muehlbauer G.J."/>
            <person name="Sato K."/>
            <person name="Close T.J."/>
            <person name="Wise R.P."/>
            <person name="Stein N."/>
        </authorList>
    </citation>
    <scope>NUCLEOTIDE SEQUENCE [LARGE SCALE GENOMIC DNA]</scope>
    <source>
        <strain evidence="2">cv. Morex</strain>
    </source>
</reference>
<evidence type="ECO:0000313" key="2">
    <source>
        <dbReference type="Proteomes" id="UP000011116"/>
    </source>
</evidence>
<protein>
    <submittedName>
        <fullName evidence="1">Uncharacterized protein</fullName>
    </submittedName>
</protein>
<proteinExistence type="predicted"/>
<accession>A0A8I6XWL5</accession>
<sequence length="492" mass="54568">MANHEAASIRDKACETLNLLSDGQQQAALARAVVLTTLHPGSALALNFAGMIHRHAALVARNDRGAHRDDDNKNASALEKYHPHAALEAFSSVARLAPDCVVTNADHPEVLADCRRYEEGQEEFLRMLNTAENNNHADSSLYSVVCDKSGESEGRRRDAVKSAGLAMERFAERVNHRISRKGSPSFSVGLPPMKRETVQSFSPRPTTTGRAPSYFAHALARHYSLMVALFDAKLLFVLNEFDAAEGECRQELCINTPNDPSWDDIPPMAAVGGDSDARVSYVKKQLRVFLEHTILGLNSSCDGNKFLDFLWQNMCSKHPDELLGKLQSVIDPEYCESLLLSPSVEIQAEPFAEMGQRKCREGSEILLIIREKLRMLPEDTLSTEECYSMRKRIPSYLNHPGTRRIGFAHANIDIICGTSDQSVKEIASTSSIQQSLNVSNKHNANKELSILSVSVQLQVGKTYASEILATTLNELHISETCSPQLYAWEVFR</sequence>
<dbReference type="Gramene" id="HORVU.MOREX.r3.6HG0610310.1">
    <property type="protein sequence ID" value="HORVU.MOREX.r3.6HG0610310.1"/>
    <property type="gene ID" value="HORVU.MOREX.r3.6HG0610310"/>
</dbReference>
<dbReference type="PANTHER" id="PTHR34465">
    <property type="entry name" value="CARBOXYL-TERMINAL HYDROLASE-LIKE PROTEIN, PUTATIVE (DUF627 AND DUF629)-RELATED"/>
    <property type="match status" value="1"/>
</dbReference>
<organism evidence="1 2">
    <name type="scientific">Hordeum vulgare subsp. vulgare</name>
    <name type="common">Domesticated barley</name>
    <dbReference type="NCBI Taxonomy" id="112509"/>
    <lineage>
        <taxon>Eukaryota</taxon>
        <taxon>Viridiplantae</taxon>
        <taxon>Streptophyta</taxon>
        <taxon>Embryophyta</taxon>
        <taxon>Tracheophyta</taxon>
        <taxon>Spermatophyta</taxon>
        <taxon>Magnoliopsida</taxon>
        <taxon>Liliopsida</taxon>
        <taxon>Poales</taxon>
        <taxon>Poaceae</taxon>
        <taxon>BOP clade</taxon>
        <taxon>Pooideae</taxon>
        <taxon>Triticodae</taxon>
        <taxon>Triticeae</taxon>
        <taxon>Hordeinae</taxon>
        <taxon>Hordeum</taxon>
    </lineage>
</organism>
<name>A0A8I6XWL5_HORVV</name>
<dbReference type="PANTHER" id="PTHR34465:SF6">
    <property type="entry name" value="OS11G0599000 PROTEIN"/>
    <property type="match status" value="1"/>
</dbReference>
<keyword evidence="2" id="KW-1185">Reference proteome</keyword>
<dbReference type="AlphaFoldDB" id="A0A8I6XWL5"/>
<dbReference type="EnsemblPlants" id="HORVU.MOREX.r3.6HG0610310.1">
    <property type="protein sequence ID" value="HORVU.MOREX.r3.6HG0610310.1"/>
    <property type="gene ID" value="HORVU.MOREX.r3.6HG0610310"/>
</dbReference>
<dbReference type="Proteomes" id="UP000011116">
    <property type="component" value="Chromosome 6H"/>
</dbReference>
<reference evidence="1" key="3">
    <citation type="submission" date="2022-01" db="UniProtKB">
        <authorList>
            <consortium name="EnsemblPlants"/>
        </authorList>
    </citation>
    <scope>IDENTIFICATION</scope>
    <source>
        <strain evidence="1">subsp. vulgare</strain>
    </source>
</reference>
<reference evidence="1" key="2">
    <citation type="submission" date="2020-10" db="EMBL/GenBank/DDBJ databases">
        <authorList>
            <person name="Scholz U."/>
            <person name="Mascher M."/>
            <person name="Fiebig A."/>
        </authorList>
    </citation>
    <scope>NUCLEOTIDE SEQUENCE [LARGE SCALE GENOMIC DNA]</scope>
    <source>
        <strain evidence="1">cv. Morex</strain>
    </source>
</reference>